<keyword evidence="1" id="KW-0472">Membrane</keyword>
<comment type="caution">
    <text evidence="2">The sequence shown here is derived from an EMBL/GenBank/DDBJ whole genome shotgun (WGS) entry which is preliminary data.</text>
</comment>
<accession>A0A252AVV2</accession>
<evidence type="ECO:0000313" key="2">
    <source>
        <dbReference type="EMBL" id="OUI94706.1"/>
    </source>
</evidence>
<evidence type="ECO:0000256" key="1">
    <source>
        <dbReference type="SAM" id="Phobius"/>
    </source>
</evidence>
<evidence type="ECO:0000313" key="3">
    <source>
        <dbReference type="Proteomes" id="UP000194641"/>
    </source>
</evidence>
<keyword evidence="1" id="KW-1133">Transmembrane helix</keyword>
<dbReference type="AlphaFoldDB" id="A0A252AVV2"/>
<organism evidence="2 3">
    <name type="scientific">Acetobacter indonesiensis</name>
    <dbReference type="NCBI Taxonomy" id="104101"/>
    <lineage>
        <taxon>Bacteria</taxon>
        <taxon>Pseudomonadati</taxon>
        <taxon>Pseudomonadota</taxon>
        <taxon>Alphaproteobacteria</taxon>
        <taxon>Acetobacterales</taxon>
        <taxon>Acetobacteraceae</taxon>
        <taxon>Acetobacter</taxon>
    </lineage>
</organism>
<keyword evidence="1" id="KW-0812">Transmembrane</keyword>
<reference evidence="3" key="1">
    <citation type="submission" date="2014-06" db="EMBL/GenBank/DDBJ databases">
        <authorList>
            <person name="Winans N.J."/>
            <person name="Newell P.D."/>
            <person name="Douglas A.E."/>
        </authorList>
    </citation>
    <scope>NUCLEOTIDE SEQUENCE [LARGE SCALE GENOMIC DNA]</scope>
</reference>
<name>A0A252AVV2_9PROT</name>
<dbReference type="Proteomes" id="UP000194641">
    <property type="component" value="Unassembled WGS sequence"/>
</dbReference>
<protein>
    <submittedName>
        <fullName evidence="2">Uncharacterized protein</fullName>
    </submittedName>
</protein>
<dbReference type="EMBL" id="JOPA01000014">
    <property type="protein sequence ID" value="OUI94706.1"/>
    <property type="molecule type" value="Genomic_DNA"/>
</dbReference>
<proteinExistence type="predicted"/>
<sequence>MEKHFLTLVSITYFHSFQQKFSSRNSLSNMKLYHNYYKVYFFVFLCFYLFLLCPQEFHLDKLMNQALLFQKRFFCRILLFENFL</sequence>
<feature type="transmembrane region" description="Helical" evidence="1">
    <location>
        <begin position="36"/>
        <end position="53"/>
    </location>
</feature>
<gene>
    <name evidence="2" type="ORF">HK17_02990</name>
</gene>